<gene>
    <name evidence="7" type="ORF">AJ80_05636</name>
</gene>
<organism evidence="7 8">
    <name type="scientific">Polytolypa hystricis (strain UAMH7299)</name>
    <dbReference type="NCBI Taxonomy" id="1447883"/>
    <lineage>
        <taxon>Eukaryota</taxon>
        <taxon>Fungi</taxon>
        <taxon>Dikarya</taxon>
        <taxon>Ascomycota</taxon>
        <taxon>Pezizomycotina</taxon>
        <taxon>Eurotiomycetes</taxon>
        <taxon>Eurotiomycetidae</taxon>
        <taxon>Onygenales</taxon>
        <taxon>Onygenales incertae sedis</taxon>
        <taxon>Polytolypa</taxon>
    </lineage>
</organism>
<evidence type="ECO:0000256" key="1">
    <source>
        <dbReference type="ARBA" id="ARBA00004173"/>
    </source>
</evidence>
<keyword evidence="5" id="KW-0496">Mitochondrion</keyword>
<name>A0A2B7Y2L3_POLH7</name>
<dbReference type="PANTHER" id="PTHR36091">
    <property type="entry name" value="ALTERED INHERITANCE OF MITOCHONDRIA PROTEIN 9, MITOCHONDRIAL"/>
    <property type="match status" value="1"/>
</dbReference>
<evidence type="ECO:0000256" key="5">
    <source>
        <dbReference type="ARBA" id="ARBA00023128"/>
    </source>
</evidence>
<evidence type="ECO:0000256" key="4">
    <source>
        <dbReference type="ARBA" id="ARBA00022946"/>
    </source>
</evidence>
<dbReference type="AlphaFoldDB" id="A0A2B7Y2L3"/>
<dbReference type="EMBL" id="PDNA01000084">
    <property type="protein sequence ID" value="PGH15283.1"/>
    <property type="molecule type" value="Genomic_DNA"/>
</dbReference>
<dbReference type="GO" id="GO:0005739">
    <property type="term" value="C:mitochondrion"/>
    <property type="evidence" value="ECO:0007669"/>
    <property type="project" value="UniProtKB-SubCell"/>
</dbReference>
<evidence type="ECO:0000256" key="3">
    <source>
        <dbReference type="ARBA" id="ARBA00016197"/>
    </source>
</evidence>
<evidence type="ECO:0000256" key="6">
    <source>
        <dbReference type="ARBA" id="ARBA00031849"/>
    </source>
</evidence>
<evidence type="ECO:0000313" key="8">
    <source>
        <dbReference type="Proteomes" id="UP000224634"/>
    </source>
</evidence>
<comment type="subcellular location">
    <subcellularLocation>
        <location evidence="1">Mitochondrion</location>
    </subcellularLocation>
</comment>
<accession>A0A2B7Y2L3</accession>
<evidence type="ECO:0000256" key="2">
    <source>
        <dbReference type="ARBA" id="ARBA00005543"/>
    </source>
</evidence>
<dbReference type="InterPro" id="IPR051035">
    <property type="entry name" value="Mito_inheritance_9"/>
</dbReference>
<dbReference type="OrthoDB" id="4188486at2759"/>
<keyword evidence="8" id="KW-1185">Reference proteome</keyword>
<protein>
    <recommendedName>
        <fullName evidence="3">Altered inheritance of mitochondria protein 9, mitochondrial</fullName>
    </recommendedName>
    <alternativeName>
        <fullName evidence="6">Found in mitochondrial proteome protein 29</fullName>
    </alternativeName>
</protein>
<dbReference type="InterPro" id="IPR011009">
    <property type="entry name" value="Kinase-like_dom_sf"/>
</dbReference>
<dbReference type="Proteomes" id="UP000224634">
    <property type="component" value="Unassembled WGS sequence"/>
</dbReference>
<sequence>MSSSAPSHHGGSLSLLYFVMISDEFVDANWDDKSFHHYTNGRWLFNESKQLAARSVMFNMTELIRTAAASQGCDISSYINVQKLPEGSFNKAFLIILRDGQQVIAKVPNPNAGLPFYTTASEVATMDFVGTEYSWSANTENMCLECMSR</sequence>
<dbReference type="PANTHER" id="PTHR36091:SF1">
    <property type="entry name" value="ALTERED INHERITANCE OF MITOCHONDRIA PROTEIN 9, MITOCHONDRIAL"/>
    <property type="match status" value="1"/>
</dbReference>
<evidence type="ECO:0000313" key="7">
    <source>
        <dbReference type="EMBL" id="PGH15283.1"/>
    </source>
</evidence>
<reference evidence="7 8" key="1">
    <citation type="submission" date="2017-10" db="EMBL/GenBank/DDBJ databases">
        <title>Comparative genomics in systemic dimorphic fungi from Ajellomycetaceae.</title>
        <authorList>
            <person name="Munoz J.F."/>
            <person name="Mcewen J.G."/>
            <person name="Clay O.K."/>
            <person name="Cuomo C.A."/>
        </authorList>
    </citation>
    <scope>NUCLEOTIDE SEQUENCE [LARGE SCALE GENOMIC DNA]</scope>
    <source>
        <strain evidence="7 8">UAMH7299</strain>
    </source>
</reference>
<dbReference type="SUPFAM" id="SSF56112">
    <property type="entry name" value="Protein kinase-like (PK-like)"/>
    <property type="match status" value="1"/>
</dbReference>
<dbReference type="STRING" id="1447883.A0A2B7Y2L3"/>
<comment type="similarity">
    <text evidence="2">Belongs to the AIM9 family.</text>
</comment>
<proteinExistence type="inferred from homology"/>
<keyword evidence="4" id="KW-0809">Transit peptide</keyword>
<comment type="caution">
    <text evidence="7">The sequence shown here is derived from an EMBL/GenBank/DDBJ whole genome shotgun (WGS) entry which is preliminary data.</text>
</comment>